<dbReference type="GO" id="GO:0046983">
    <property type="term" value="F:protein dimerization activity"/>
    <property type="evidence" value="ECO:0007669"/>
    <property type="project" value="InterPro"/>
</dbReference>
<evidence type="ECO:0000256" key="7">
    <source>
        <dbReference type="ARBA" id="ARBA00023163"/>
    </source>
</evidence>
<evidence type="ECO:0000256" key="3">
    <source>
        <dbReference type="ARBA" id="ARBA00022771"/>
    </source>
</evidence>
<sequence length="457" mass="51591">MGGIIHAPSARINGQHVRWLFPDKVAPIVAESQHFKWYVPEYVNHTATTTVGCLNGKRTTRSRMMKKDRRSYCLTSFEPFRIMGASIYEEYFDIDVARSTATCKKCGTVVARKQSNSSGTSKHLEKRHPELFEQLKAKKSDPTPSITSAFGTWQPGGAKHESFNRALSLMIAVDPQPTALVDRQGFRHFMSVVAPAYTIRKLRKSGVDRDRFEELQSLEDVSPRWLVKDIEVRWSSLYHMLERFIGNRSVITSFLSETKEYPQLSSGDFSLMELLHNAPEPIKEATEMLQGREATISVVIPTIFVLRRALGESASNFAKDILACLEARVDHAGIEKDPNYLIATLLDVRYKCDYLEDEYCGSAVETLTNEAYKFLSPDQAIKSKNRGPSPVSPDKENSRPLQPAQHSADATDYWHQEINARKYPVLAQMADKFLCAPATSVESERLFSTASRHGRFA</sequence>
<reference evidence="13" key="1">
    <citation type="submission" date="2016-11" db="UniProtKB">
        <authorList>
            <consortium name="WormBaseParasite"/>
        </authorList>
    </citation>
    <scope>IDENTIFICATION</scope>
</reference>
<evidence type="ECO:0000256" key="4">
    <source>
        <dbReference type="ARBA" id="ARBA00022833"/>
    </source>
</evidence>
<keyword evidence="4" id="KW-0862">Zinc</keyword>
<dbReference type="AlphaFoldDB" id="A0A1I8AK01"/>
<evidence type="ECO:0000256" key="1">
    <source>
        <dbReference type="ARBA" id="ARBA00004123"/>
    </source>
</evidence>
<dbReference type="SUPFAM" id="SSF53098">
    <property type="entry name" value="Ribonuclease H-like"/>
    <property type="match status" value="1"/>
</dbReference>
<proteinExistence type="predicted"/>
<dbReference type="Pfam" id="PF02892">
    <property type="entry name" value="zf-BED"/>
    <property type="match status" value="1"/>
</dbReference>
<dbReference type="PANTHER" id="PTHR46481:SF10">
    <property type="entry name" value="ZINC FINGER BED DOMAIN-CONTAINING PROTEIN 39"/>
    <property type="match status" value="1"/>
</dbReference>
<accession>A0A1I8AK01</accession>
<comment type="subcellular location">
    <subcellularLocation>
        <location evidence="1">Nucleus</location>
    </subcellularLocation>
</comment>
<organism evidence="12 13">
    <name type="scientific">Steinernema glaseri</name>
    <dbReference type="NCBI Taxonomy" id="37863"/>
    <lineage>
        <taxon>Eukaryota</taxon>
        <taxon>Metazoa</taxon>
        <taxon>Ecdysozoa</taxon>
        <taxon>Nematoda</taxon>
        <taxon>Chromadorea</taxon>
        <taxon>Rhabditida</taxon>
        <taxon>Tylenchina</taxon>
        <taxon>Panagrolaimomorpha</taxon>
        <taxon>Strongyloidoidea</taxon>
        <taxon>Steinernematidae</taxon>
        <taxon>Steinernema</taxon>
    </lineage>
</organism>
<evidence type="ECO:0000256" key="5">
    <source>
        <dbReference type="ARBA" id="ARBA00023015"/>
    </source>
</evidence>
<dbReference type="InterPro" id="IPR012337">
    <property type="entry name" value="RNaseH-like_sf"/>
</dbReference>
<evidence type="ECO:0000313" key="13">
    <source>
        <dbReference type="WBParaSite" id="L893_g6252.t1"/>
    </source>
</evidence>
<evidence type="ECO:0000259" key="10">
    <source>
        <dbReference type="Pfam" id="PF02892"/>
    </source>
</evidence>
<keyword evidence="6" id="KW-0238">DNA-binding</keyword>
<evidence type="ECO:0000259" key="11">
    <source>
        <dbReference type="Pfam" id="PF05699"/>
    </source>
</evidence>
<evidence type="ECO:0000256" key="9">
    <source>
        <dbReference type="SAM" id="MobiDB-lite"/>
    </source>
</evidence>
<evidence type="ECO:0000256" key="2">
    <source>
        <dbReference type="ARBA" id="ARBA00022723"/>
    </source>
</evidence>
<keyword evidence="3" id="KW-0863">Zinc-finger</keyword>
<dbReference type="InterPro" id="IPR052035">
    <property type="entry name" value="ZnF_BED_domain_contain"/>
</dbReference>
<name>A0A1I8AK01_9BILA</name>
<protein>
    <submittedName>
        <fullName evidence="13">Dimer_Tnp_hAT domain-containing protein</fullName>
    </submittedName>
</protein>
<dbReference type="WBParaSite" id="L893_g6252.t1">
    <property type="protein sequence ID" value="L893_g6252.t1"/>
    <property type="gene ID" value="L893_g6252"/>
</dbReference>
<keyword evidence="7" id="KW-0804">Transcription</keyword>
<evidence type="ECO:0000256" key="6">
    <source>
        <dbReference type="ARBA" id="ARBA00023125"/>
    </source>
</evidence>
<keyword evidence="5" id="KW-0805">Transcription regulation</keyword>
<dbReference type="InterPro" id="IPR003656">
    <property type="entry name" value="Znf_BED"/>
</dbReference>
<feature type="domain" description="BED-type" evidence="10">
    <location>
        <begin position="91"/>
        <end position="129"/>
    </location>
</feature>
<dbReference type="GO" id="GO:0005634">
    <property type="term" value="C:nucleus"/>
    <property type="evidence" value="ECO:0007669"/>
    <property type="project" value="UniProtKB-SubCell"/>
</dbReference>
<dbReference type="InterPro" id="IPR008906">
    <property type="entry name" value="HATC_C_dom"/>
</dbReference>
<evidence type="ECO:0000256" key="8">
    <source>
        <dbReference type="ARBA" id="ARBA00023242"/>
    </source>
</evidence>
<dbReference type="PANTHER" id="PTHR46481">
    <property type="entry name" value="ZINC FINGER BED DOMAIN-CONTAINING PROTEIN 4"/>
    <property type="match status" value="1"/>
</dbReference>
<evidence type="ECO:0000313" key="12">
    <source>
        <dbReference type="Proteomes" id="UP000095287"/>
    </source>
</evidence>
<keyword evidence="12" id="KW-1185">Reference proteome</keyword>
<dbReference type="GO" id="GO:0008270">
    <property type="term" value="F:zinc ion binding"/>
    <property type="evidence" value="ECO:0007669"/>
    <property type="project" value="UniProtKB-KW"/>
</dbReference>
<keyword evidence="8" id="KW-0539">Nucleus</keyword>
<feature type="region of interest" description="Disordered" evidence="9">
    <location>
        <begin position="379"/>
        <end position="410"/>
    </location>
</feature>
<dbReference type="Proteomes" id="UP000095287">
    <property type="component" value="Unplaced"/>
</dbReference>
<dbReference type="GO" id="GO:0003677">
    <property type="term" value="F:DNA binding"/>
    <property type="evidence" value="ECO:0007669"/>
    <property type="project" value="UniProtKB-KW"/>
</dbReference>
<feature type="domain" description="HAT C-terminal dimerisation" evidence="11">
    <location>
        <begin position="406"/>
        <end position="452"/>
    </location>
</feature>
<dbReference type="Pfam" id="PF05699">
    <property type="entry name" value="Dimer_Tnp_hAT"/>
    <property type="match status" value="1"/>
</dbReference>
<keyword evidence="2" id="KW-0479">Metal-binding</keyword>